<keyword evidence="5" id="KW-1185">Reference proteome</keyword>
<feature type="compositionally biased region" description="Low complexity" evidence="2">
    <location>
        <begin position="349"/>
        <end position="361"/>
    </location>
</feature>
<dbReference type="PROSITE" id="PS00028">
    <property type="entry name" value="ZINC_FINGER_C2H2_1"/>
    <property type="match status" value="2"/>
</dbReference>
<feature type="domain" description="C2H2-type" evidence="3">
    <location>
        <begin position="211"/>
        <end position="236"/>
    </location>
</feature>
<feature type="region of interest" description="Disordered" evidence="2">
    <location>
        <begin position="338"/>
        <end position="371"/>
    </location>
</feature>
<evidence type="ECO:0000313" key="4">
    <source>
        <dbReference type="EMBL" id="KAJ8885506.1"/>
    </source>
</evidence>
<dbReference type="SMART" id="SM00355">
    <property type="entry name" value="ZnF_C2H2"/>
    <property type="match status" value="2"/>
</dbReference>
<dbReference type="PANTHER" id="PTHR45749">
    <property type="match status" value="1"/>
</dbReference>
<dbReference type="SUPFAM" id="SSF53098">
    <property type="entry name" value="Ribonuclease H-like"/>
    <property type="match status" value="1"/>
</dbReference>
<feature type="domain" description="C2H2-type" evidence="3">
    <location>
        <begin position="183"/>
        <end position="210"/>
    </location>
</feature>
<dbReference type="Pfam" id="PF14291">
    <property type="entry name" value="DUF4371"/>
    <property type="match status" value="1"/>
</dbReference>
<reference evidence="4 5" key="1">
    <citation type="submission" date="2023-02" db="EMBL/GenBank/DDBJ databases">
        <title>LHISI_Scaffold_Assembly.</title>
        <authorList>
            <person name="Stuart O.P."/>
            <person name="Cleave R."/>
            <person name="Magrath M.J.L."/>
            <person name="Mikheyev A.S."/>
        </authorList>
    </citation>
    <scope>NUCLEOTIDE SEQUENCE [LARGE SCALE GENOMIC DNA]</scope>
    <source>
        <strain evidence="4">Daus_M_001</strain>
        <tissue evidence="4">Leg muscle</tissue>
    </source>
</reference>
<dbReference type="InterPro" id="IPR036236">
    <property type="entry name" value="Znf_C2H2_sf"/>
</dbReference>
<evidence type="ECO:0000313" key="5">
    <source>
        <dbReference type="Proteomes" id="UP001159363"/>
    </source>
</evidence>
<dbReference type="PROSITE" id="PS50157">
    <property type="entry name" value="ZINC_FINGER_C2H2_2"/>
    <property type="match status" value="2"/>
</dbReference>
<feature type="region of interest" description="Disordered" evidence="2">
    <location>
        <begin position="408"/>
        <end position="427"/>
    </location>
</feature>
<gene>
    <name evidence="4" type="ORF">PR048_011704</name>
</gene>
<keyword evidence="1" id="KW-0479">Metal-binding</keyword>
<sequence length="2030" mass="225193">MKIHCFTLLQKPPIVVEYKYTMLQDINDPGGGSNVLVINSSSLQAPECNQEFLPSNCKDFSDSDISDINNKYLHKKFKKIATTIPTEEKDDVLDDVNSTMNNISGREEETFSAIGKSNHSHVINSESKALFSDIQIKSADKANNSEENPSNEEILATYGSDILSCMSVSDRLQSAVSLSQGRYICPYCKLACAKPSVLQKHIRAHTNERPYPCRPCGFSFKTRSNLYKHCRSRTHALKVVGEEVNISGYVSHKTVCAIMDSSDIDDEDDDTNIVPPPSSCLSLHNACAARLQGPYTLSDISSVPRESKNNQERSRQIYKPKFHKAALYYNEEESEHCYKKESSDPRIVTSTSSPSPSFTPSQNLGMSESHVTVPSPTSEYFQWQLKTSVNEVEVKVHKNNSASVETFKRNPASSDHITESSRSPSFPSSFPAESYNYLSSSSIAAENSAVLSAASKETKKLNFFDQHTYQSKLASPQFISLECLSPCLKIGSSNMSSQKNKYFQCTQPLNLSTTDETNKGGNDTNHRKRSYSEDIPITLKTYEHHTLPNQETCENCDGHSKLNAKIAKFDQVKLLAEYEGRIETSPENAFSNSQNLKGSFMNDLLLKEQDTPAMGNLMSCSSIYNHTDILPRVALKADTFNVPFSHLASLIPSESYCPCGVGFKTVDSLDICQCLYCQKHKNYDSNCPLSQENFNPVVMCCCTQNQPLFSPILEEMREVDSLSLRGEPVTQRCCVKSQLLLKESLKNNSVSTHSSDNSKSASLVLPPIPSPGPLLGNTHLVDGYHIYEKSKNCDTNTDEFEEQNRRQFFPKRRCLDSDVSSRETNSATSSPDLRSLSITAMPKIPYTPGPVSTLKSLEELSKNPLRPNSLQMFGGEVQIVDGAGETTTMRIEPTLHGNNAGIASLNPSDVVLKLTNNLTPNNLFLNTAENNENDVDKTGRNSPHIVVTIAKSGLNSGGTIVQVPQKSSSLASANMLSANVIKSCKSPNGNMHLRDLSPLLKSSSPLQSPLQNNSVSGGGVVNISSQFECSCTKGLASNTATVTDAYPDTTKLLVPIVPNIPTPNLAVPGIPAPTFGHDMPFMPSSSVRKDRSLLNPLNDITAFNPLTLQAHSSLFYSLPQRVDSVGTKETPKENKTQYSTVPQETLVPPFPGCAVTIFHGGRYIPYVPGIPGPQSLLCNVPHKMSLKNETLPKPLDLASPSKDSKSDFLFPNNQSKNFKCHILKPSEASAITRNVTDCHNTQQSKNCFGKNTGTLSQKCDSESPAKLHVKSKSLPAKLNTSLNHSSHPSTSCESKYVLHPSPSLPFFSQNMMSTQVADIVNAMPAKRLANTKIISEPVCLSLCKKNVEINEDRINESERLCSIGERETNRIEFKSETCGTEENTEIAAKFRRPTSLPLKPETFVPIRNQSSGLMSEGTVLPLVSPETPRPKKSYGQLYLNGYVFTFLTLKISTKPFFCILTRTQPMYAMQSPENPKLSMYSDWRDAKWKNALEYFRKHENLSYHKTTTIKFSDFLSVMSGEKQSVELIVDSARASQIQENREKIVPIVETAILLARQGITLRGHRDNGPFDVEQEPEENEGNFKAILRAKISAGDVDLKKRFDTCSSNASYTSRRMQNEILNACRKIIVNKIATEVNAAMGFALLGDETADISNTEQLAVCVRYVKEGQPSIICEHFLCFTHIHDLTGEGIAGALISTLETCNIDKYIMRGQGYDGAACMSGIIRGTQSYIQSQVPEAIYVHCAAHSLNLAIYDTHTHKSIRNCLGTVEKIYTFFNTPKRQHLLQNILSANTENIARSKPLQLCPTRWVHIYEAIMVLCEMLETVIRSLGGIENWKDKEALFGSFLLRSAILQPQSMQAVENAVLAVKDIRNSSEAEFRKEFDREILLPVKKISQFLQLSEFYKNNLQDKNEGVLTAELRSAIGVLDDCNKDIFSNVNIALKIFATLPVSTATPERSFSTLRHLKTYLRSTMGHDRFVDLAAVNIHRQINLSSEEVNDILQKTGRRLLEFMLYASILPPRFCTCTFYISG</sequence>
<dbReference type="SUPFAM" id="SSF57667">
    <property type="entry name" value="beta-beta-alpha zinc fingers"/>
    <property type="match status" value="1"/>
</dbReference>
<keyword evidence="1" id="KW-0862">Zinc</keyword>
<evidence type="ECO:0000259" key="3">
    <source>
        <dbReference type="PROSITE" id="PS50157"/>
    </source>
</evidence>
<dbReference type="Proteomes" id="UP001159363">
    <property type="component" value="Chromosome X"/>
</dbReference>
<dbReference type="PANTHER" id="PTHR45749:SF37">
    <property type="entry name" value="OS05G0311600 PROTEIN"/>
    <property type="match status" value="1"/>
</dbReference>
<evidence type="ECO:0000256" key="1">
    <source>
        <dbReference type="PROSITE-ProRule" id="PRU00042"/>
    </source>
</evidence>
<dbReference type="InterPro" id="IPR008906">
    <property type="entry name" value="HATC_C_dom"/>
</dbReference>
<dbReference type="EMBL" id="JARBHB010000004">
    <property type="protein sequence ID" value="KAJ8885506.1"/>
    <property type="molecule type" value="Genomic_DNA"/>
</dbReference>
<keyword evidence="1" id="KW-0863">Zinc-finger</keyword>
<protein>
    <recommendedName>
        <fullName evidence="3">C2H2-type domain-containing protein</fullName>
    </recommendedName>
</protein>
<proteinExistence type="predicted"/>
<dbReference type="Gene3D" id="3.30.160.60">
    <property type="entry name" value="Classic Zinc Finger"/>
    <property type="match status" value="2"/>
</dbReference>
<dbReference type="InterPro" id="IPR012337">
    <property type="entry name" value="RNaseH-like_sf"/>
</dbReference>
<accession>A0ABQ9HMC9</accession>
<organism evidence="4 5">
    <name type="scientific">Dryococelus australis</name>
    <dbReference type="NCBI Taxonomy" id="614101"/>
    <lineage>
        <taxon>Eukaryota</taxon>
        <taxon>Metazoa</taxon>
        <taxon>Ecdysozoa</taxon>
        <taxon>Arthropoda</taxon>
        <taxon>Hexapoda</taxon>
        <taxon>Insecta</taxon>
        <taxon>Pterygota</taxon>
        <taxon>Neoptera</taxon>
        <taxon>Polyneoptera</taxon>
        <taxon>Phasmatodea</taxon>
        <taxon>Verophasmatodea</taxon>
        <taxon>Anareolatae</taxon>
        <taxon>Phasmatidae</taxon>
        <taxon>Eurycanthinae</taxon>
        <taxon>Dryococelus</taxon>
    </lineage>
</organism>
<dbReference type="Pfam" id="PF05699">
    <property type="entry name" value="Dimer_Tnp_hAT"/>
    <property type="match status" value="1"/>
</dbReference>
<dbReference type="InterPro" id="IPR013087">
    <property type="entry name" value="Znf_C2H2_type"/>
</dbReference>
<comment type="caution">
    <text evidence="4">The sequence shown here is derived from an EMBL/GenBank/DDBJ whole genome shotgun (WGS) entry which is preliminary data.</text>
</comment>
<feature type="compositionally biased region" description="Polar residues" evidence="2">
    <location>
        <begin position="362"/>
        <end position="371"/>
    </location>
</feature>
<name>A0ABQ9HMC9_9NEOP</name>
<dbReference type="InterPro" id="IPR025398">
    <property type="entry name" value="DUF4371"/>
</dbReference>
<evidence type="ECO:0000256" key="2">
    <source>
        <dbReference type="SAM" id="MobiDB-lite"/>
    </source>
</evidence>